<evidence type="ECO:0000313" key="2">
    <source>
        <dbReference type="Proteomes" id="UP000245590"/>
    </source>
</evidence>
<organism evidence="1 2">
    <name type="scientific">Brachybacterium endophyticum</name>
    <dbReference type="NCBI Taxonomy" id="2182385"/>
    <lineage>
        <taxon>Bacteria</taxon>
        <taxon>Bacillati</taxon>
        <taxon>Actinomycetota</taxon>
        <taxon>Actinomycetes</taxon>
        <taxon>Micrococcales</taxon>
        <taxon>Dermabacteraceae</taxon>
        <taxon>Brachybacterium</taxon>
    </lineage>
</organism>
<accession>A0A2U2RK45</accession>
<dbReference type="EMBL" id="QFKX01000003">
    <property type="protein sequence ID" value="PWH06230.1"/>
    <property type="molecule type" value="Genomic_DNA"/>
</dbReference>
<dbReference type="InterPro" id="IPR007061">
    <property type="entry name" value="MST-like"/>
</dbReference>
<name>A0A2U2RK45_9MICO</name>
<evidence type="ECO:0008006" key="3">
    <source>
        <dbReference type="Google" id="ProtNLM"/>
    </source>
</evidence>
<dbReference type="Gene3D" id="1.20.120.450">
    <property type="entry name" value="dinb family like domain"/>
    <property type="match status" value="1"/>
</dbReference>
<protein>
    <recommendedName>
        <fullName evidence="3">DUF664 domain-containing protein</fullName>
    </recommendedName>
</protein>
<dbReference type="SUPFAM" id="SSF109854">
    <property type="entry name" value="DinB/YfiT-like putative metalloenzymes"/>
    <property type="match status" value="1"/>
</dbReference>
<dbReference type="OrthoDB" id="4548523at2"/>
<evidence type="ECO:0000313" key="1">
    <source>
        <dbReference type="EMBL" id="PWH06230.1"/>
    </source>
</evidence>
<dbReference type="Pfam" id="PF04978">
    <property type="entry name" value="MST"/>
    <property type="match status" value="1"/>
</dbReference>
<comment type="caution">
    <text evidence="1">The sequence shown here is derived from an EMBL/GenBank/DDBJ whole genome shotgun (WGS) entry which is preliminary data.</text>
</comment>
<dbReference type="InterPro" id="IPR034660">
    <property type="entry name" value="DinB/YfiT-like"/>
</dbReference>
<dbReference type="Proteomes" id="UP000245590">
    <property type="component" value="Unassembled WGS sequence"/>
</dbReference>
<proteinExistence type="predicted"/>
<keyword evidence="2" id="KW-1185">Reference proteome</keyword>
<reference evidence="1 2" key="1">
    <citation type="submission" date="2018-05" db="EMBL/GenBank/DDBJ databases">
        <title>Brachybacterium sp. M1HQ-2T, whole genome shotgun sequence.</title>
        <authorList>
            <person name="Tuo L."/>
        </authorList>
    </citation>
    <scope>NUCLEOTIDE SEQUENCE [LARGE SCALE GENOMIC DNA]</scope>
    <source>
        <strain evidence="1 2">M1HQ-2</strain>
    </source>
</reference>
<sequence>MRLMRWSMVSPDQAVLLRDAELLALVDEPRRERHPTQGQGAGSLVRVSSDDHSEAMTPQSALLSEDAAASALLDALDAERAHVLATVRAIGDADATRVIPPVTWSITRMLGKLTFDDEIFWIGAVLSGNAEAISSLRNGWTDGATSLPEALDDYQRAVESSRSALESFDPSAPPRWTPPPDVFGGAVPATQAALVTRVLVETATHAGHLDIVRESIDGHRHLVVS</sequence>
<gene>
    <name evidence="1" type="ORF">DEO23_09580</name>
</gene>
<dbReference type="AlphaFoldDB" id="A0A2U2RK45"/>